<feature type="region of interest" description="Disordered" evidence="1">
    <location>
        <begin position="185"/>
        <end position="214"/>
    </location>
</feature>
<dbReference type="VEuPathDB" id="ToxoDB:CSUI_000639"/>
<reference evidence="2 3" key="1">
    <citation type="journal article" date="2017" name="Int. J. Parasitol.">
        <title>The genome of the protozoan parasite Cystoisospora suis and a reverse vaccinology approach to identify vaccine candidates.</title>
        <authorList>
            <person name="Palmieri N."/>
            <person name="Shrestha A."/>
            <person name="Ruttkowski B."/>
            <person name="Beck T."/>
            <person name="Vogl C."/>
            <person name="Tomley F."/>
            <person name="Blake D.P."/>
            <person name="Joachim A."/>
        </authorList>
    </citation>
    <scope>NUCLEOTIDE SEQUENCE [LARGE SCALE GENOMIC DNA]</scope>
    <source>
        <strain evidence="2 3">Wien I</strain>
    </source>
</reference>
<evidence type="ECO:0000313" key="2">
    <source>
        <dbReference type="EMBL" id="PHJ25507.1"/>
    </source>
</evidence>
<dbReference type="InterPro" id="IPR006357">
    <property type="entry name" value="HAD-SF_hydro_IIA"/>
</dbReference>
<feature type="region of interest" description="Disordered" evidence="1">
    <location>
        <begin position="271"/>
        <end position="317"/>
    </location>
</feature>
<gene>
    <name evidence="2" type="ORF">CSUI_000639</name>
</gene>
<dbReference type="OrthoDB" id="413953at2759"/>
<dbReference type="RefSeq" id="XP_067927153.1">
    <property type="nucleotide sequence ID" value="XM_068060872.1"/>
</dbReference>
<dbReference type="GO" id="GO:0016791">
    <property type="term" value="F:phosphatase activity"/>
    <property type="evidence" value="ECO:0007669"/>
    <property type="project" value="TreeGrafter"/>
</dbReference>
<evidence type="ECO:0000313" key="3">
    <source>
        <dbReference type="Proteomes" id="UP000221165"/>
    </source>
</evidence>
<dbReference type="SUPFAM" id="SSF56784">
    <property type="entry name" value="HAD-like"/>
    <property type="match status" value="1"/>
</dbReference>
<dbReference type="EMBL" id="MIGC01000255">
    <property type="protein sequence ID" value="PHJ25507.1"/>
    <property type="molecule type" value="Genomic_DNA"/>
</dbReference>
<evidence type="ECO:0000256" key="1">
    <source>
        <dbReference type="SAM" id="MobiDB-lite"/>
    </source>
</evidence>
<feature type="region of interest" description="Disordered" evidence="1">
    <location>
        <begin position="523"/>
        <end position="573"/>
    </location>
</feature>
<dbReference type="InterPro" id="IPR023214">
    <property type="entry name" value="HAD_sf"/>
</dbReference>
<feature type="compositionally biased region" description="Low complexity" evidence="1">
    <location>
        <begin position="524"/>
        <end position="539"/>
    </location>
</feature>
<protein>
    <submittedName>
        <fullName evidence="2">Had family iia protein</fullName>
    </submittedName>
</protein>
<dbReference type="PANTHER" id="PTHR19288:SF46">
    <property type="entry name" value="HALOACID DEHALOGENASE-LIKE HYDROLASE DOMAIN-CONTAINING PROTEIN 2"/>
    <property type="match status" value="1"/>
</dbReference>
<organism evidence="2 3">
    <name type="scientific">Cystoisospora suis</name>
    <dbReference type="NCBI Taxonomy" id="483139"/>
    <lineage>
        <taxon>Eukaryota</taxon>
        <taxon>Sar</taxon>
        <taxon>Alveolata</taxon>
        <taxon>Apicomplexa</taxon>
        <taxon>Conoidasida</taxon>
        <taxon>Coccidia</taxon>
        <taxon>Eucoccidiorida</taxon>
        <taxon>Eimeriorina</taxon>
        <taxon>Sarcocystidae</taxon>
        <taxon>Cystoisospora</taxon>
    </lineage>
</organism>
<feature type="compositionally biased region" description="Polar residues" evidence="1">
    <location>
        <begin position="194"/>
        <end position="205"/>
    </location>
</feature>
<dbReference type="GO" id="GO:0005737">
    <property type="term" value="C:cytoplasm"/>
    <property type="evidence" value="ECO:0007669"/>
    <property type="project" value="TreeGrafter"/>
</dbReference>
<dbReference type="PANTHER" id="PTHR19288">
    <property type="entry name" value="4-NITROPHENYLPHOSPHATASE-RELATED"/>
    <property type="match status" value="1"/>
</dbReference>
<sequence>MSLRFLHSRVLSQSTFFSTSQSSLSFGITETKKSPKRQACCSFLSSRIPHCSSFSLRSLMSSSQLPRSSSPSTYSLPVLILPSLQENDQTSHPFSCDGRCLTTTSQVIEKDLQHGNGSSSARHAKSSLSLYKNSTTAPVIGEDISGSSFLDTVDVLLFDCDGVLWHGDQLLPGIRNLLESLQHTTPGKKEQENTRIGNGTTASDTSDPKGEDGKKTWKKRFYFLTNNSTKSRKGFLKKLESLGFPHVEEEQVICTSYVAACFLDERRQELRDQKRKNMKDTAGNRMSVNSNGDEKQGSMGTTTQHEQGDSKESAGSSDCLDDSLVYVIGEQGLLDELQAKGFTTIGGPSDNGQMLDFAKNKDLAVDYRKDVGTVLVGLDRGFNYYKLQYAQLCLNFNKGSLFLATNRDGVGNFTPSQVWAGAGGMVSAVEAVTKRKATVIGKPSYILREFILRHVLGDTPLDRVCLIGDRLDTDIHFAQRLGVRSVLALTGVTDMALLQKQIEIRESQSKVSQLSDHRHHLDESAASSFATTSKKTPAACSHRQAEGEPGDSTARERRLDVDPGKKGNVEHHEGKGMMRHGHEVGFIIPDFIIETAAHLVL</sequence>
<dbReference type="GeneID" id="94424083"/>
<dbReference type="Proteomes" id="UP000221165">
    <property type="component" value="Unassembled WGS sequence"/>
</dbReference>
<dbReference type="InterPro" id="IPR036412">
    <property type="entry name" value="HAD-like_sf"/>
</dbReference>
<dbReference type="Pfam" id="PF13242">
    <property type="entry name" value="Hydrolase_like"/>
    <property type="match status" value="1"/>
</dbReference>
<dbReference type="Pfam" id="PF13344">
    <property type="entry name" value="Hydrolase_6"/>
    <property type="match status" value="1"/>
</dbReference>
<dbReference type="Gene3D" id="3.40.50.1000">
    <property type="entry name" value="HAD superfamily/HAD-like"/>
    <property type="match status" value="5"/>
</dbReference>
<accession>A0A2C6LBK4</accession>
<proteinExistence type="predicted"/>
<keyword evidence="3" id="KW-1185">Reference proteome</keyword>
<dbReference type="AlphaFoldDB" id="A0A2C6LBK4"/>
<name>A0A2C6LBK4_9APIC</name>
<feature type="compositionally biased region" description="Basic and acidic residues" evidence="1">
    <location>
        <begin position="553"/>
        <end position="573"/>
    </location>
</feature>
<comment type="caution">
    <text evidence="2">The sequence shown here is derived from an EMBL/GenBank/DDBJ whole genome shotgun (WGS) entry which is preliminary data.</text>
</comment>